<dbReference type="GO" id="GO:0046872">
    <property type="term" value="F:metal ion binding"/>
    <property type="evidence" value="ECO:0007669"/>
    <property type="project" value="UniProtKB-KW"/>
</dbReference>
<feature type="binding site" evidence="13">
    <location>
        <position position="257"/>
    </location>
    <ligand>
        <name>[4Fe-4S] cluster</name>
        <dbReference type="ChEBI" id="CHEBI:49883"/>
        <label>2</label>
    </ligand>
</feature>
<feature type="binding site" evidence="13">
    <location>
        <position position="61"/>
    </location>
    <ligand>
        <name>[4Fe-4S] cluster</name>
        <dbReference type="ChEBI" id="CHEBI:49883"/>
        <label>1</label>
    </ligand>
</feature>
<keyword evidence="10 13" id="KW-0408">Iron</keyword>
<dbReference type="InterPro" id="IPR027394">
    <property type="entry name" value="Cytochrome-c3_hydrogenase_C"/>
</dbReference>
<evidence type="ECO:0000256" key="11">
    <source>
        <dbReference type="ARBA" id="ARBA00023014"/>
    </source>
</evidence>
<dbReference type="GO" id="GO:0016020">
    <property type="term" value="C:membrane"/>
    <property type="evidence" value="ECO:0007669"/>
    <property type="project" value="TreeGrafter"/>
</dbReference>
<dbReference type="Pfam" id="PF01058">
    <property type="entry name" value="Oxidored_q6"/>
    <property type="match status" value="1"/>
</dbReference>
<evidence type="ECO:0000256" key="13">
    <source>
        <dbReference type="PIRSR" id="PIRSR000310-1"/>
    </source>
</evidence>
<dbReference type="PATRIC" id="fig|935198.13.peg.1961"/>
<dbReference type="Pfam" id="PF14720">
    <property type="entry name" value="NiFe_hyd_SSU_C"/>
    <property type="match status" value="1"/>
</dbReference>
<evidence type="ECO:0000256" key="2">
    <source>
        <dbReference type="ARBA" id="ARBA00001966"/>
    </source>
</evidence>
<reference evidence="16" key="2">
    <citation type="submission" date="2009-08" db="EMBL/GenBank/DDBJ databases">
        <authorList>
            <person name="Shrivastava S."/>
            <person name="Brinkac L.M."/>
            <person name="Dodson R.J."/>
            <person name="Harkins D.M."/>
            <person name="Durkin A.S."/>
            <person name="Sutton G."/>
        </authorList>
    </citation>
    <scope>NUCLEOTIDE SEQUENCE</scope>
    <source>
        <strain evidence="16">Eklund 17B</strain>
    </source>
</reference>
<feature type="binding site" evidence="13">
    <location>
        <position position="237"/>
    </location>
    <ligand>
        <name>[4Fe-4S] cluster</name>
        <dbReference type="ChEBI" id="CHEBI:49883"/>
        <label>2</label>
    </ligand>
</feature>
<sequence length="313" mass="34721">MSINHKKSNNEVKDYMKNVGCARGEGKPFKFAKEMIDKATEEIKARNKEKINAIWLETSGCFGEVISLLNSEMPDLPFVLKNLVNMTFFGSICGDQGEKAYERILDTLNSDKEYILLVCGAIPINADGLYTVLATYQGRKITAMELVKQAAQKAKYIISIGTCACYGGPTAAKPNVSQALSVKEYLMRNDIINIPGCPANPVWTLGTVGYLINYGTIDLDEEGRPVAFYGKTIHEICPKRKFFDKGIFAKKLGNPECLYELGCKGPITKVYCPISRWNQSDNWPIGDRTPCIGCARKGFPDAMEPFTKYEGGQ</sequence>
<dbReference type="SUPFAM" id="SSF56770">
    <property type="entry name" value="HydA/Nqo6-like"/>
    <property type="match status" value="1"/>
</dbReference>
<keyword evidence="7 13" id="KW-0479">Metal-binding</keyword>
<keyword evidence="12 13" id="KW-0003">3Fe-4S</keyword>
<feature type="domain" description="NADH:ubiquinone oxidoreductase-like 20kDa subunit" evidence="14">
    <location>
        <begin position="61"/>
        <end position="209"/>
    </location>
</feature>
<keyword evidence="6 13" id="KW-0004">4Fe-4S</keyword>
<dbReference type="PANTHER" id="PTHR30013">
    <property type="entry name" value="NIFE / NIFESE HYDROGENASE SMALL SUBUNIT FAMILY MEMBER"/>
    <property type="match status" value="1"/>
</dbReference>
<protein>
    <submittedName>
        <fullName evidence="16">[Ni/Fe] hydrogenase, small subunit</fullName>
    </submittedName>
</protein>
<dbReference type="InterPro" id="IPR006137">
    <property type="entry name" value="NADH_UbQ_OxRdtase-like_20kDa"/>
</dbReference>
<keyword evidence="11 13" id="KW-0411">Iron-sulfur</keyword>
<evidence type="ECO:0000256" key="10">
    <source>
        <dbReference type="ARBA" id="ARBA00023004"/>
    </source>
</evidence>
<evidence type="ECO:0000256" key="6">
    <source>
        <dbReference type="ARBA" id="ARBA00022485"/>
    </source>
</evidence>
<dbReference type="HOGENOM" id="CLU_046107_1_1_9"/>
<dbReference type="GO" id="GO:0030313">
    <property type="term" value="C:cell envelope"/>
    <property type="evidence" value="ECO:0007669"/>
    <property type="project" value="UniProtKB-SubCell"/>
</dbReference>
<comment type="cofactor">
    <cofactor evidence="2">
        <name>[4Fe-4S] cluster</name>
        <dbReference type="ChEBI" id="CHEBI:49883"/>
    </cofactor>
</comment>
<evidence type="ECO:0000256" key="12">
    <source>
        <dbReference type="ARBA" id="ARBA00023291"/>
    </source>
</evidence>
<evidence type="ECO:0000313" key="16">
    <source>
        <dbReference type="EMBL" id="ACD24764.1"/>
    </source>
</evidence>
<gene>
    <name evidence="16" type="primary">hupS</name>
    <name evidence="16" type="ordered locus">CLL_A2008</name>
</gene>
<dbReference type="InterPro" id="IPR001821">
    <property type="entry name" value="NiFe_hydrogenase_ssu"/>
</dbReference>
<feature type="binding site" evidence="13">
    <location>
        <position position="197"/>
    </location>
    <ligand>
        <name>[4Fe-4S] cluster</name>
        <dbReference type="ChEBI" id="CHEBI:49883"/>
        <label>1</label>
    </ligand>
</feature>
<dbReference type="GO" id="GO:0009055">
    <property type="term" value="F:electron transfer activity"/>
    <property type="evidence" value="ECO:0007669"/>
    <property type="project" value="TreeGrafter"/>
</dbReference>
<dbReference type="GO" id="GO:0051538">
    <property type="term" value="F:3 iron, 4 sulfur cluster binding"/>
    <property type="evidence" value="ECO:0007669"/>
    <property type="project" value="UniProtKB-KW"/>
</dbReference>
<dbReference type="GO" id="GO:0051539">
    <property type="term" value="F:4 iron, 4 sulfur cluster binding"/>
    <property type="evidence" value="ECO:0007669"/>
    <property type="project" value="UniProtKB-KW"/>
</dbReference>
<keyword evidence="9" id="KW-0560">Oxidoreductase</keyword>
<dbReference type="Gene3D" id="3.40.50.700">
    <property type="entry name" value="NADH:ubiquinone oxidoreductase-like, 20kDa subunit"/>
    <property type="match status" value="1"/>
</dbReference>
<dbReference type="EMBL" id="CP001056">
    <property type="protein sequence ID" value="ACD24764.1"/>
    <property type="molecule type" value="Genomic_DNA"/>
</dbReference>
<keyword evidence="8" id="KW-0732">Signal</keyword>
<evidence type="ECO:0000256" key="5">
    <source>
        <dbReference type="ARBA" id="ARBA00011771"/>
    </source>
</evidence>
<proteinExistence type="inferred from homology"/>
<evidence type="ECO:0000256" key="3">
    <source>
        <dbReference type="ARBA" id="ARBA00004196"/>
    </source>
</evidence>
<feature type="binding site" evidence="13">
    <location>
        <position position="163"/>
    </location>
    <ligand>
        <name>[4Fe-4S] cluster</name>
        <dbReference type="ChEBI" id="CHEBI:49883"/>
        <label>1</label>
    </ligand>
</feature>
<feature type="binding site" evidence="13">
    <location>
        <position position="272"/>
    </location>
    <ligand>
        <name>[3Fe-4S] cluster</name>
        <dbReference type="ChEBI" id="CHEBI:21137"/>
    </ligand>
</feature>
<evidence type="ECO:0000259" key="15">
    <source>
        <dbReference type="Pfam" id="PF14720"/>
    </source>
</evidence>
<feature type="binding site" evidence="13">
    <location>
        <position position="263"/>
    </location>
    <ligand>
        <name>[4Fe-4S] cluster</name>
        <dbReference type="ChEBI" id="CHEBI:49883"/>
        <label>2</label>
    </ligand>
</feature>
<organism evidence="16">
    <name type="scientific">Clostridium botulinum (strain Eklund 17B / Type B)</name>
    <dbReference type="NCBI Taxonomy" id="935198"/>
    <lineage>
        <taxon>Bacteria</taxon>
        <taxon>Bacillati</taxon>
        <taxon>Bacillota</taxon>
        <taxon>Clostridia</taxon>
        <taxon>Eubacteriales</taxon>
        <taxon>Clostridiaceae</taxon>
        <taxon>Clostridium</taxon>
    </lineage>
</organism>
<name>B2TM84_CLOBB</name>
<feature type="binding site" evidence="13">
    <location>
        <position position="291"/>
    </location>
    <ligand>
        <name>[3Fe-4S] cluster</name>
        <dbReference type="ChEBI" id="CHEBI:21137"/>
    </ligand>
</feature>
<accession>B2TM84</accession>
<evidence type="ECO:0000256" key="4">
    <source>
        <dbReference type="ARBA" id="ARBA00006605"/>
    </source>
</evidence>
<evidence type="ECO:0000256" key="9">
    <source>
        <dbReference type="ARBA" id="ARBA00023002"/>
    </source>
</evidence>
<comment type="subunit">
    <text evidence="5">Heterodimer of a large and a small subunit.</text>
</comment>
<evidence type="ECO:0000256" key="8">
    <source>
        <dbReference type="ARBA" id="ARBA00022729"/>
    </source>
</evidence>
<dbReference type="GO" id="GO:0009375">
    <property type="term" value="C:ferredoxin hydrogenase complex"/>
    <property type="evidence" value="ECO:0007669"/>
    <property type="project" value="InterPro"/>
</dbReference>
<dbReference type="PANTHER" id="PTHR30013:SF7">
    <property type="entry name" value="HYDROGENASE-2 SMALL CHAIN"/>
    <property type="match status" value="1"/>
</dbReference>
<dbReference type="GO" id="GO:0044569">
    <property type="term" value="C:[Ni-Fe] hydrogenase complex"/>
    <property type="evidence" value="ECO:0007669"/>
    <property type="project" value="TreeGrafter"/>
</dbReference>
<evidence type="ECO:0000256" key="7">
    <source>
        <dbReference type="ARBA" id="ARBA00022723"/>
    </source>
</evidence>
<dbReference type="Gene3D" id="4.10.480.10">
    <property type="entry name" value="Cytochrome-c3 hydrogenase, C-terminal domain"/>
    <property type="match status" value="1"/>
</dbReference>
<dbReference type="GO" id="GO:0008901">
    <property type="term" value="F:ferredoxin hydrogenase activity"/>
    <property type="evidence" value="ECO:0007669"/>
    <property type="project" value="InterPro"/>
</dbReference>
<dbReference type="GO" id="GO:0009061">
    <property type="term" value="P:anaerobic respiration"/>
    <property type="evidence" value="ECO:0007669"/>
    <property type="project" value="TreeGrafter"/>
</dbReference>
<evidence type="ECO:0000259" key="14">
    <source>
        <dbReference type="Pfam" id="PF01058"/>
    </source>
</evidence>
<dbReference type="PIRSF" id="PIRSF000310">
    <property type="entry name" value="NiFe_hyd_ssu"/>
    <property type="match status" value="1"/>
</dbReference>
<comment type="subcellular location">
    <subcellularLocation>
        <location evidence="3">Cell envelope</location>
    </subcellularLocation>
</comment>
<dbReference type="PRINTS" id="PR00614">
    <property type="entry name" value="NIHGNASESMLL"/>
</dbReference>
<dbReference type="NCBIfam" id="TIGR00391">
    <property type="entry name" value="hydA"/>
    <property type="match status" value="1"/>
</dbReference>
<dbReference type="AlphaFoldDB" id="B2TM84"/>
<feature type="binding site" evidence="13">
    <location>
        <position position="234"/>
    </location>
    <ligand>
        <name>[4Fe-4S] cluster</name>
        <dbReference type="ChEBI" id="CHEBI:49883"/>
        <label>2</label>
    </ligand>
</feature>
<feature type="binding site" evidence="13">
    <location>
        <position position="294"/>
    </location>
    <ligand>
        <name>[3Fe-4S] cluster</name>
        <dbReference type="ChEBI" id="CHEBI:21137"/>
    </ligand>
</feature>
<dbReference type="InterPro" id="IPR037148">
    <property type="entry name" value="NiFe-Hase_small_C_sf"/>
</dbReference>
<comment type="similarity">
    <text evidence="4">Belongs to the [NiFe]/[NiFeSe] hydrogenase small subunit family.</text>
</comment>
<dbReference type="InterPro" id="IPR037024">
    <property type="entry name" value="NiFe_Hase_small_N_sf"/>
</dbReference>
<accession>U4P5Z8</accession>
<comment type="cofactor">
    <cofactor evidence="1">
        <name>[3Fe-4S] cluster</name>
        <dbReference type="ChEBI" id="CHEBI:21137"/>
    </cofactor>
</comment>
<dbReference type="KEGG" id="cbk:CLL_A2008"/>
<evidence type="ECO:0000256" key="1">
    <source>
        <dbReference type="ARBA" id="ARBA00001927"/>
    </source>
</evidence>
<feature type="domain" description="Cytochrome-c3 hydrogenase C-terminal" evidence="15">
    <location>
        <begin position="229"/>
        <end position="306"/>
    </location>
</feature>
<reference evidence="16" key="1">
    <citation type="submission" date="2009-06" db="EMBL/GenBank/DDBJ databases">
        <authorList>
            <consortium name="US DOE Joint Genome Institute (JGI-PGF)"/>
            <person name="Lucas S."/>
            <person name="Copeland A."/>
            <person name="Lapidus A."/>
            <person name="Glavina del Rio T."/>
            <person name="Dalin E."/>
            <person name="Tice H."/>
            <person name="Bruce D."/>
            <person name="Goodwin L."/>
            <person name="Pitluck S."/>
            <person name="Kyrpides N."/>
            <person name="Mavromatis K."/>
            <person name="Ivanova N."/>
            <person name="Saunders E."/>
            <person name="Brettin T."/>
            <person name="Detter J.C."/>
            <person name="Han C."/>
            <person name="Larimer F."/>
            <person name="Land M."/>
            <person name="Hauser L."/>
            <person name="Markowitz V."/>
            <person name="Cheng J.-F."/>
            <person name="Hugenholtz P."/>
            <person name="Woyke T."/>
            <person name="Wu D."/>
            <person name="Gronow S."/>
            <person name="Klenk H.-P."/>
            <person name="Eisen J.A."/>
        </authorList>
    </citation>
    <scope>NUCLEOTIDE SEQUENCE</scope>
    <source>
        <strain evidence="16">Eklund 17B</strain>
    </source>
</reference>